<evidence type="ECO:0000313" key="1">
    <source>
        <dbReference type="EMBL" id="VDO95848.1"/>
    </source>
</evidence>
<reference evidence="1 2" key="1">
    <citation type="submission" date="2018-11" db="EMBL/GenBank/DDBJ databases">
        <authorList>
            <consortium name="Pathogen Informatics"/>
        </authorList>
    </citation>
    <scope>NUCLEOTIDE SEQUENCE [LARGE SCALE GENOMIC DNA]</scope>
    <source>
        <strain evidence="1 2">Zambia</strain>
    </source>
</reference>
<evidence type="ECO:0000313" key="2">
    <source>
        <dbReference type="Proteomes" id="UP000277204"/>
    </source>
</evidence>
<proteinExistence type="predicted"/>
<protein>
    <submittedName>
        <fullName evidence="1">Uncharacterized protein</fullName>
    </submittedName>
</protein>
<dbReference type="AlphaFoldDB" id="A0A183M657"/>
<dbReference type="Proteomes" id="UP000277204">
    <property type="component" value="Unassembled WGS sequence"/>
</dbReference>
<sequence length="118" mass="14236">MDYVWIGNNVQENTTVINSSMNANDNQQQLLQEQQQQIDEYKQFQMNIYNHITNLHKEFQYELDRVTREHELQLFKVNIFIIEMFVFRVSNEILIVYADESHNRAKRPFSASRFSMAK</sequence>
<keyword evidence="2" id="KW-1185">Reference proteome</keyword>
<accession>A0A183M657</accession>
<gene>
    <name evidence="1" type="ORF">SMRZ_LOCUS11532</name>
</gene>
<dbReference type="EMBL" id="UZAI01006546">
    <property type="protein sequence ID" value="VDO95848.1"/>
    <property type="molecule type" value="Genomic_DNA"/>
</dbReference>
<name>A0A183M657_9TREM</name>
<organism evidence="1 2">
    <name type="scientific">Schistosoma margrebowiei</name>
    <dbReference type="NCBI Taxonomy" id="48269"/>
    <lineage>
        <taxon>Eukaryota</taxon>
        <taxon>Metazoa</taxon>
        <taxon>Spiralia</taxon>
        <taxon>Lophotrochozoa</taxon>
        <taxon>Platyhelminthes</taxon>
        <taxon>Trematoda</taxon>
        <taxon>Digenea</taxon>
        <taxon>Strigeidida</taxon>
        <taxon>Schistosomatoidea</taxon>
        <taxon>Schistosomatidae</taxon>
        <taxon>Schistosoma</taxon>
    </lineage>
</organism>